<gene>
    <name evidence="1" type="ORF">JWH11_02710</name>
    <name evidence="2" type="ORF">JWH11_19040</name>
</gene>
<dbReference type="Proteomes" id="UP001430396">
    <property type="component" value="Unassembled WGS sequence"/>
</dbReference>
<protein>
    <submittedName>
        <fullName evidence="1">IS110 family transposase</fullName>
    </submittedName>
</protein>
<comment type="caution">
    <text evidence="1">The sequence shown here is derived from an EMBL/GenBank/DDBJ whole genome shotgun (WGS) entry which is preliminary data.</text>
</comment>
<reference evidence="1" key="1">
    <citation type="submission" date="2021-02" db="EMBL/GenBank/DDBJ databases">
        <title>Copper resistance gene diversity in local Xanthomonas species at agrochemical polluted sites in Trinidad, Trinidad and Tobago.</title>
        <authorList>
            <person name="Ramnarine S.D.B.J."/>
            <person name="Ramsubhag A."/>
            <person name="Jayaraman J."/>
        </authorList>
    </citation>
    <scope>NUCLEOTIDE SEQUENCE</scope>
    <source>
        <strain evidence="1">CaNP6A</strain>
    </source>
</reference>
<name>A0ABS8NQL5_9XANT</name>
<organism evidence="1 3">
    <name type="scientific">Xanthomonas melonis</name>
    <dbReference type="NCBI Taxonomy" id="56456"/>
    <lineage>
        <taxon>Bacteria</taxon>
        <taxon>Pseudomonadati</taxon>
        <taxon>Pseudomonadota</taxon>
        <taxon>Gammaproteobacteria</taxon>
        <taxon>Lysobacterales</taxon>
        <taxon>Lysobacteraceae</taxon>
        <taxon>Xanthomonas</taxon>
    </lineage>
</organism>
<evidence type="ECO:0000313" key="2">
    <source>
        <dbReference type="EMBL" id="MCD0268492.1"/>
    </source>
</evidence>
<keyword evidence="3" id="KW-1185">Reference proteome</keyword>
<accession>A0ABS8NQL5</accession>
<sequence>MRRVLYMACWSAVRTQACFKQRYQQLRARGKPAKVAITACMRVLLVRLNAMVRDGTPWREVAG</sequence>
<dbReference type="EMBL" id="JAFFQI010000174">
    <property type="protein sequence ID" value="MCD0265366.1"/>
    <property type="molecule type" value="Genomic_DNA"/>
</dbReference>
<dbReference type="EMBL" id="JAFFQI010000199">
    <property type="protein sequence ID" value="MCD0268492.1"/>
    <property type="molecule type" value="Genomic_DNA"/>
</dbReference>
<feature type="non-terminal residue" evidence="1">
    <location>
        <position position="1"/>
    </location>
</feature>
<evidence type="ECO:0000313" key="3">
    <source>
        <dbReference type="Proteomes" id="UP001430396"/>
    </source>
</evidence>
<proteinExistence type="predicted"/>
<evidence type="ECO:0000313" key="1">
    <source>
        <dbReference type="EMBL" id="MCD0265366.1"/>
    </source>
</evidence>